<dbReference type="GO" id="GO:0009432">
    <property type="term" value="P:SOS response"/>
    <property type="evidence" value="ECO:0007669"/>
    <property type="project" value="UniProtKB-UniRule"/>
</dbReference>
<sequence length="361" mass="39323">MIKNTAKKPVEKENERAAAQKIQDARGKNVEMMVKELQEKYGEGSIMRLGQVSKVDVDVIPTGSISLDIALGVGGVPRGRVIEVYGPESSGKTTLCLHIVSEAQKAGGVAAYVDAEHALDPEYARKIGVKIDQLLISQPDTGEQALDIVESLVKSGGVDVVVVDSVAALTPRAEIEGEMDQQHMGLQARLMSHALRKLTAIVAKSKTTVIFINQLRMKIGIMFGNPETTPGGMALKFYSSVRVEIRKSAQIQSGEKIVGNRVKVKIVKNKIAPPFRTCEFDILYNEGISKYADIVNAGVRYGIVNKSGSWFSYNGEKIGQGIEGARQYLKENPKVEKEITKKIREAAAKEELAPITSEKSE</sequence>
<feature type="compositionally biased region" description="Basic and acidic residues" evidence="10">
    <location>
        <begin position="8"/>
        <end position="20"/>
    </location>
</feature>
<keyword evidence="7 8" id="KW-0234">DNA repair</keyword>
<feature type="domain" description="RecA family profile 1" evidence="11">
    <location>
        <begin position="56"/>
        <end position="215"/>
    </location>
</feature>
<evidence type="ECO:0000256" key="3">
    <source>
        <dbReference type="ARBA" id="ARBA00022741"/>
    </source>
</evidence>
<dbReference type="EMBL" id="MGKO01000002">
    <property type="protein sequence ID" value="OGN28227.1"/>
    <property type="molecule type" value="Genomic_DNA"/>
</dbReference>
<evidence type="ECO:0000313" key="14">
    <source>
        <dbReference type="Proteomes" id="UP000178444"/>
    </source>
</evidence>
<feature type="binding site" evidence="7">
    <location>
        <begin position="86"/>
        <end position="93"/>
    </location>
    <ligand>
        <name>ATP</name>
        <dbReference type="ChEBI" id="CHEBI:30616"/>
    </ligand>
</feature>
<dbReference type="PROSITE" id="PS00321">
    <property type="entry name" value="RECA_1"/>
    <property type="match status" value="1"/>
</dbReference>
<gene>
    <name evidence="7" type="primary">recA</name>
    <name evidence="13" type="ORF">A2941_02280</name>
</gene>
<dbReference type="GO" id="GO:0005524">
    <property type="term" value="F:ATP binding"/>
    <property type="evidence" value="ECO:0007669"/>
    <property type="project" value="UniProtKB-UniRule"/>
</dbReference>
<dbReference type="SUPFAM" id="SSF54752">
    <property type="entry name" value="RecA protein, C-terminal domain"/>
    <property type="match status" value="1"/>
</dbReference>
<keyword evidence="3 7" id="KW-0547">Nucleotide-binding</keyword>
<protein>
    <recommendedName>
        <fullName evidence="2 7">Protein RecA</fullName>
    </recommendedName>
    <alternativeName>
        <fullName evidence="7 8">Recombinase A</fullName>
    </alternativeName>
</protein>
<dbReference type="CDD" id="cd00983">
    <property type="entry name" value="RecA"/>
    <property type="match status" value="1"/>
</dbReference>
<dbReference type="PANTHER" id="PTHR45900:SF1">
    <property type="entry name" value="MITOCHONDRIAL DNA REPAIR PROTEIN RECA HOMOLOG-RELATED"/>
    <property type="match status" value="1"/>
</dbReference>
<dbReference type="InterPro" id="IPR049261">
    <property type="entry name" value="RecA-like_C"/>
</dbReference>
<dbReference type="InterPro" id="IPR023400">
    <property type="entry name" value="RecA_C_sf"/>
</dbReference>
<keyword evidence="6 7" id="KW-0233">DNA recombination</keyword>
<organism evidence="13 14">
    <name type="scientific">Candidatus Yanofskybacteria bacterium RIFCSPLOWO2_01_FULL_49_17</name>
    <dbReference type="NCBI Taxonomy" id="1802700"/>
    <lineage>
        <taxon>Bacteria</taxon>
        <taxon>Candidatus Yanofskyibacteriota</taxon>
    </lineage>
</organism>
<comment type="function">
    <text evidence="7">Can catalyze the hydrolysis of ATP in the presence of single-stranded DNA, the ATP-dependent uptake of single-stranded DNA by duplex DNA, and the ATP-dependent hybridization of homologous single-stranded DNAs. It interacts with LexA causing its activation and leading to its autocatalytic cleavage.</text>
</comment>
<evidence type="ECO:0000256" key="4">
    <source>
        <dbReference type="ARBA" id="ARBA00022840"/>
    </source>
</evidence>
<dbReference type="InterPro" id="IPR027417">
    <property type="entry name" value="P-loop_NTPase"/>
</dbReference>
<dbReference type="Gene3D" id="3.40.50.300">
    <property type="entry name" value="P-loop containing nucleotide triphosphate hydrolases"/>
    <property type="match status" value="1"/>
</dbReference>
<reference evidence="13 14" key="1">
    <citation type="journal article" date="2016" name="Nat. Commun.">
        <title>Thousands of microbial genomes shed light on interconnected biogeochemical processes in an aquifer system.</title>
        <authorList>
            <person name="Anantharaman K."/>
            <person name="Brown C.T."/>
            <person name="Hug L.A."/>
            <person name="Sharon I."/>
            <person name="Castelle C.J."/>
            <person name="Probst A.J."/>
            <person name="Thomas B.C."/>
            <person name="Singh A."/>
            <person name="Wilkins M.J."/>
            <person name="Karaoz U."/>
            <person name="Brodie E.L."/>
            <person name="Williams K.H."/>
            <person name="Hubbard S.S."/>
            <person name="Banfield J.F."/>
        </authorList>
    </citation>
    <scope>NUCLEOTIDE SEQUENCE [LARGE SCALE GENOMIC DNA]</scope>
</reference>
<dbReference type="HAMAP" id="MF_00268">
    <property type="entry name" value="RecA"/>
    <property type="match status" value="1"/>
</dbReference>
<dbReference type="InterPro" id="IPR003593">
    <property type="entry name" value="AAA+_ATPase"/>
</dbReference>
<evidence type="ECO:0000259" key="11">
    <source>
        <dbReference type="PROSITE" id="PS50162"/>
    </source>
</evidence>
<evidence type="ECO:0000256" key="1">
    <source>
        <dbReference type="ARBA" id="ARBA00009391"/>
    </source>
</evidence>
<dbReference type="AlphaFoldDB" id="A0A1F8GS27"/>
<comment type="caution">
    <text evidence="13">The sequence shown here is derived from an EMBL/GenBank/DDBJ whole genome shotgun (WGS) entry which is preliminary data.</text>
</comment>
<dbReference type="PROSITE" id="PS50162">
    <property type="entry name" value="RECA_2"/>
    <property type="match status" value="1"/>
</dbReference>
<dbReference type="InterPro" id="IPR013765">
    <property type="entry name" value="DNA_recomb/repair_RecA"/>
</dbReference>
<dbReference type="InterPro" id="IPR020588">
    <property type="entry name" value="RecA_ATP-bd"/>
</dbReference>
<dbReference type="Pfam" id="PF00154">
    <property type="entry name" value="RecA_N"/>
    <property type="match status" value="1"/>
</dbReference>
<comment type="similarity">
    <text evidence="1 7 9">Belongs to the RecA family.</text>
</comment>
<feature type="domain" description="RecA family profile 2" evidence="12">
    <location>
        <begin position="220"/>
        <end position="293"/>
    </location>
</feature>
<evidence type="ECO:0000256" key="5">
    <source>
        <dbReference type="ARBA" id="ARBA00023125"/>
    </source>
</evidence>
<dbReference type="FunFam" id="3.40.50.300:FF:000087">
    <property type="entry name" value="Recombinase RecA"/>
    <property type="match status" value="1"/>
</dbReference>
<dbReference type="GO" id="GO:0003697">
    <property type="term" value="F:single-stranded DNA binding"/>
    <property type="evidence" value="ECO:0007669"/>
    <property type="project" value="UniProtKB-UniRule"/>
</dbReference>
<dbReference type="GO" id="GO:0005829">
    <property type="term" value="C:cytosol"/>
    <property type="evidence" value="ECO:0007669"/>
    <property type="project" value="TreeGrafter"/>
</dbReference>
<evidence type="ECO:0000256" key="7">
    <source>
        <dbReference type="HAMAP-Rule" id="MF_00268"/>
    </source>
</evidence>
<keyword evidence="7 8" id="KW-0742">SOS response</keyword>
<dbReference type="PANTHER" id="PTHR45900">
    <property type="entry name" value="RECA"/>
    <property type="match status" value="1"/>
</dbReference>
<accession>A0A1F8GS27</accession>
<keyword evidence="4 7" id="KW-0067">ATP-binding</keyword>
<dbReference type="GO" id="GO:0003684">
    <property type="term" value="F:damaged DNA binding"/>
    <property type="evidence" value="ECO:0007669"/>
    <property type="project" value="UniProtKB-UniRule"/>
</dbReference>
<feature type="region of interest" description="Disordered" evidence="10">
    <location>
        <begin position="1"/>
        <end position="20"/>
    </location>
</feature>
<dbReference type="GO" id="GO:0140664">
    <property type="term" value="F:ATP-dependent DNA damage sensor activity"/>
    <property type="evidence" value="ECO:0007669"/>
    <property type="project" value="InterPro"/>
</dbReference>
<evidence type="ECO:0000256" key="6">
    <source>
        <dbReference type="ARBA" id="ARBA00023172"/>
    </source>
</evidence>
<dbReference type="PRINTS" id="PR00142">
    <property type="entry name" value="RECA"/>
</dbReference>
<comment type="subcellular location">
    <subcellularLocation>
        <location evidence="7">Cytoplasm</location>
    </subcellularLocation>
</comment>
<dbReference type="NCBIfam" id="TIGR02012">
    <property type="entry name" value="tigrfam_recA"/>
    <property type="match status" value="1"/>
</dbReference>
<dbReference type="InterPro" id="IPR020587">
    <property type="entry name" value="RecA_monomer-monomer_interface"/>
</dbReference>
<dbReference type="GO" id="GO:0006281">
    <property type="term" value="P:DNA repair"/>
    <property type="evidence" value="ECO:0007669"/>
    <property type="project" value="UniProtKB-UniRule"/>
</dbReference>
<dbReference type="Pfam" id="PF21096">
    <property type="entry name" value="RecA_C"/>
    <property type="match status" value="1"/>
</dbReference>
<dbReference type="InterPro" id="IPR020584">
    <property type="entry name" value="DNA_recomb/repair_RecA_CS"/>
</dbReference>
<dbReference type="InterPro" id="IPR049428">
    <property type="entry name" value="RecA-like_N"/>
</dbReference>
<keyword evidence="5 7" id="KW-0238">DNA-binding</keyword>
<dbReference type="SMART" id="SM00382">
    <property type="entry name" value="AAA"/>
    <property type="match status" value="1"/>
</dbReference>
<evidence type="ECO:0000256" key="8">
    <source>
        <dbReference type="RuleBase" id="RU000526"/>
    </source>
</evidence>
<evidence type="ECO:0000259" key="12">
    <source>
        <dbReference type="PROSITE" id="PS50163"/>
    </source>
</evidence>
<keyword evidence="7 9" id="KW-0227">DNA damage</keyword>
<dbReference type="PROSITE" id="PS50163">
    <property type="entry name" value="RECA_3"/>
    <property type="match status" value="1"/>
</dbReference>
<evidence type="ECO:0000313" key="13">
    <source>
        <dbReference type="EMBL" id="OGN28227.1"/>
    </source>
</evidence>
<evidence type="ECO:0000256" key="2">
    <source>
        <dbReference type="ARBA" id="ARBA00015553"/>
    </source>
</evidence>
<dbReference type="GO" id="GO:0006310">
    <property type="term" value="P:DNA recombination"/>
    <property type="evidence" value="ECO:0007669"/>
    <property type="project" value="UniProtKB-UniRule"/>
</dbReference>
<evidence type="ECO:0000256" key="10">
    <source>
        <dbReference type="SAM" id="MobiDB-lite"/>
    </source>
</evidence>
<name>A0A1F8GS27_9BACT</name>
<dbReference type="Proteomes" id="UP000178444">
    <property type="component" value="Unassembled WGS sequence"/>
</dbReference>
<dbReference type="SUPFAM" id="SSF52540">
    <property type="entry name" value="P-loop containing nucleoside triphosphate hydrolases"/>
    <property type="match status" value="1"/>
</dbReference>
<proteinExistence type="inferred from homology"/>
<keyword evidence="7" id="KW-0963">Cytoplasm</keyword>
<evidence type="ECO:0000256" key="9">
    <source>
        <dbReference type="RuleBase" id="RU004527"/>
    </source>
</evidence>